<dbReference type="PROSITE" id="PS51186">
    <property type="entry name" value="GNAT"/>
    <property type="match status" value="1"/>
</dbReference>
<dbReference type="PANTHER" id="PTHR43441">
    <property type="entry name" value="RIBOSOMAL-PROTEIN-SERINE ACETYLTRANSFERASE"/>
    <property type="match status" value="1"/>
</dbReference>
<keyword evidence="3" id="KW-1185">Reference proteome</keyword>
<dbReference type="SUPFAM" id="SSF55729">
    <property type="entry name" value="Acyl-CoA N-acyltransferases (Nat)"/>
    <property type="match status" value="1"/>
</dbReference>
<dbReference type="Gene3D" id="3.40.630.30">
    <property type="match status" value="1"/>
</dbReference>
<dbReference type="EMBL" id="CP080096">
    <property type="protein sequence ID" value="QYD72721.1"/>
    <property type="molecule type" value="Genomic_DNA"/>
</dbReference>
<evidence type="ECO:0000313" key="3">
    <source>
        <dbReference type="Proteomes" id="UP000826462"/>
    </source>
</evidence>
<evidence type="ECO:0000313" key="2">
    <source>
        <dbReference type="EMBL" id="QYD72721.1"/>
    </source>
</evidence>
<reference evidence="2 3" key="1">
    <citation type="submission" date="2021-07" db="EMBL/GenBank/DDBJ databases">
        <title>Paraburkholderia edwinii protects Aspergillus sp. from phenazines by acting as a toxin sponge.</title>
        <authorList>
            <person name="Dahlstrom K.M."/>
            <person name="Newman D.K."/>
        </authorList>
    </citation>
    <scope>NUCLEOTIDE SEQUENCE [LARGE SCALE GENOMIC DNA]</scope>
    <source>
        <strain evidence="2 3">Pe01</strain>
    </source>
</reference>
<dbReference type="InterPro" id="IPR016181">
    <property type="entry name" value="Acyl_CoA_acyltransferase"/>
</dbReference>
<dbReference type="Pfam" id="PF13302">
    <property type="entry name" value="Acetyltransf_3"/>
    <property type="match status" value="1"/>
</dbReference>
<dbReference type="RefSeq" id="WP_219802143.1">
    <property type="nucleotide sequence ID" value="NZ_CP080096.1"/>
</dbReference>
<accession>A0ABX8UVN6</accession>
<protein>
    <submittedName>
        <fullName evidence="2">GNAT family N-acetyltransferase</fullName>
    </submittedName>
</protein>
<evidence type="ECO:0000259" key="1">
    <source>
        <dbReference type="PROSITE" id="PS51186"/>
    </source>
</evidence>
<proteinExistence type="predicted"/>
<sequence>MQQRTNEFGQPIGLAVANWQGVPKPDGATLTGRYCRLERLDAERHADELYDAYGQAPDARDWTYLSAGPFDALDAFRAHLTRIAATADPFHYTVIDSATGKAVGTLALMRIDAGNGVIEVGFVTFSRLLQKTRAATEAIYLSMRYAFDTLGYRRFEWKCDSLNVPSRAAALRFGFTFEGIFRQAIVIHGRNRDTAWFSIIDSEWPAIRAGFDTWLEPANFDAGGVQQRKLAEFIDMQRGMAGGTTSR</sequence>
<dbReference type="InterPro" id="IPR000182">
    <property type="entry name" value="GNAT_dom"/>
</dbReference>
<organism evidence="2 3">
    <name type="scientific">Paraburkholderia edwinii</name>
    <dbReference type="NCBI Taxonomy" id="2861782"/>
    <lineage>
        <taxon>Bacteria</taxon>
        <taxon>Pseudomonadati</taxon>
        <taxon>Pseudomonadota</taxon>
        <taxon>Betaproteobacteria</taxon>
        <taxon>Burkholderiales</taxon>
        <taxon>Burkholderiaceae</taxon>
        <taxon>Paraburkholderia</taxon>
    </lineage>
</organism>
<dbReference type="InterPro" id="IPR051908">
    <property type="entry name" value="Ribosomal_N-acetyltransferase"/>
</dbReference>
<name>A0ABX8UVN6_9BURK</name>
<feature type="domain" description="N-acetyltransferase" evidence="1">
    <location>
        <begin position="38"/>
        <end position="193"/>
    </location>
</feature>
<gene>
    <name evidence="2" type="ORF">KZJ38_23795</name>
</gene>
<dbReference type="Proteomes" id="UP000826462">
    <property type="component" value="Chromosome 2"/>
</dbReference>
<dbReference type="PANTHER" id="PTHR43441:SF2">
    <property type="entry name" value="FAMILY ACETYLTRANSFERASE, PUTATIVE (AFU_ORTHOLOGUE AFUA_7G00850)-RELATED"/>
    <property type="match status" value="1"/>
</dbReference>